<comment type="caution">
    <text evidence="1">The sequence shown here is derived from an EMBL/GenBank/DDBJ whole genome shotgun (WGS) entry which is preliminary data.</text>
</comment>
<evidence type="ECO:0000313" key="1">
    <source>
        <dbReference type="EMBL" id="RGQ43757.1"/>
    </source>
</evidence>
<gene>
    <name evidence="1" type="ORF">DWY99_02080</name>
</gene>
<dbReference type="EMBL" id="QRTC01000004">
    <property type="protein sequence ID" value="RGQ43757.1"/>
    <property type="molecule type" value="Genomic_DNA"/>
</dbReference>
<evidence type="ECO:0000313" key="2">
    <source>
        <dbReference type="Proteomes" id="UP000284751"/>
    </source>
</evidence>
<accession>A0A412B047</accession>
<protein>
    <submittedName>
        <fullName evidence="1">Uncharacterized protein</fullName>
    </submittedName>
</protein>
<dbReference type="AlphaFoldDB" id="A0A412B047"/>
<dbReference type="Proteomes" id="UP000284751">
    <property type="component" value="Unassembled WGS sequence"/>
</dbReference>
<organism evidence="1 2">
    <name type="scientific">[Clostridium] leptum</name>
    <dbReference type="NCBI Taxonomy" id="1535"/>
    <lineage>
        <taxon>Bacteria</taxon>
        <taxon>Bacillati</taxon>
        <taxon>Bacillota</taxon>
        <taxon>Clostridia</taxon>
        <taxon>Eubacteriales</taxon>
        <taxon>Oscillospiraceae</taxon>
        <taxon>Oscillospiraceae incertae sedis</taxon>
    </lineage>
</organism>
<name>A0A412B047_9FIRM</name>
<reference evidence="1 2" key="1">
    <citation type="submission" date="2018-08" db="EMBL/GenBank/DDBJ databases">
        <title>A genome reference for cultivated species of the human gut microbiota.</title>
        <authorList>
            <person name="Zou Y."/>
            <person name="Xue W."/>
            <person name="Luo G."/>
        </authorList>
    </citation>
    <scope>NUCLEOTIDE SEQUENCE [LARGE SCALE GENOMIC DNA]</scope>
    <source>
        <strain evidence="1 2">AF28-26</strain>
    </source>
</reference>
<proteinExistence type="predicted"/>
<sequence>MSCFQCSRQGKRQHQYTVEGLHAASAACLRRKGLLSEKPSAAGISGGSFYFTRSLKWFFFENNIHRLAEEPAF</sequence>